<reference evidence="1" key="2">
    <citation type="journal article" date="2023" name="Science">
        <title>Genomic signatures of disease resistance in endangered staghorn corals.</title>
        <authorList>
            <person name="Vollmer S.V."/>
            <person name="Selwyn J.D."/>
            <person name="Despard B.A."/>
            <person name="Roesel C.L."/>
        </authorList>
    </citation>
    <scope>NUCLEOTIDE SEQUENCE</scope>
    <source>
        <strain evidence="1">K2</strain>
    </source>
</reference>
<evidence type="ECO:0000313" key="1">
    <source>
        <dbReference type="EMBL" id="KAK2565249.1"/>
    </source>
</evidence>
<evidence type="ECO:0008006" key="3">
    <source>
        <dbReference type="Google" id="ProtNLM"/>
    </source>
</evidence>
<sequence length="99" mass="11871">MGFGHRNCALFGCHNSGKRLDKWSRQMCEVHNSLIRGKTPCVCEPPFKLFAFPTIKKNSEARKRWIKLMKRQDLRGKPWEPKRSSRYFLIRHVMYNEIF</sequence>
<dbReference type="AlphaFoldDB" id="A0AAD9V8L3"/>
<name>A0AAD9V8L3_ACRCE</name>
<evidence type="ECO:0000313" key="2">
    <source>
        <dbReference type="Proteomes" id="UP001249851"/>
    </source>
</evidence>
<organism evidence="1 2">
    <name type="scientific">Acropora cervicornis</name>
    <name type="common">Staghorn coral</name>
    <dbReference type="NCBI Taxonomy" id="6130"/>
    <lineage>
        <taxon>Eukaryota</taxon>
        <taxon>Metazoa</taxon>
        <taxon>Cnidaria</taxon>
        <taxon>Anthozoa</taxon>
        <taxon>Hexacorallia</taxon>
        <taxon>Scleractinia</taxon>
        <taxon>Astrocoeniina</taxon>
        <taxon>Acroporidae</taxon>
        <taxon>Acropora</taxon>
    </lineage>
</organism>
<gene>
    <name evidence="1" type="ORF">P5673_011200</name>
</gene>
<protein>
    <recommendedName>
        <fullName evidence="3">THAP-type domain-containing protein</fullName>
    </recommendedName>
</protein>
<dbReference type="Proteomes" id="UP001249851">
    <property type="component" value="Unassembled WGS sequence"/>
</dbReference>
<accession>A0AAD9V8L3</accession>
<dbReference type="EMBL" id="JARQWQ010000020">
    <property type="protein sequence ID" value="KAK2565249.1"/>
    <property type="molecule type" value="Genomic_DNA"/>
</dbReference>
<proteinExistence type="predicted"/>
<comment type="caution">
    <text evidence="1">The sequence shown here is derived from an EMBL/GenBank/DDBJ whole genome shotgun (WGS) entry which is preliminary data.</text>
</comment>
<reference evidence="1" key="1">
    <citation type="journal article" date="2023" name="G3 (Bethesda)">
        <title>Whole genome assembly and annotation of the endangered Caribbean coral Acropora cervicornis.</title>
        <authorList>
            <person name="Selwyn J.D."/>
            <person name="Vollmer S.V."/>
        </authorList>
    </citation>
    <scope>NUCLEOTIDE SEQUENCE</scope>
    <source>
        <strain evidence="1">K2</strain>
    </source>
</reference>
<keyword evidence="2" id="KW-1185">Reference proteome</keyword>